<gene>
    <name evidence="3" type="ORF">BFL40_07130</name>
    <name evidence="4" type="ORF">SAMN04515675_0174</name>
</gene>
<dbReference type="Proteomes" id="UP000182179">
    <property type="component" value="Unassembled WGS sequence"/>
</dbReference>
<protein>
    <submittedName>
        <fullName evidence="3 4">Cytochrome C biogenesis protein</fullName>
    </submittedName>
</protein>
<feature type="transmembrane region" description="Helical" evidence="1">
    <location>
        <begin position="122"/>
        <end position="148"/>
    </location>
</feature>
<dbReference type="EMBL" id="FNTS01000002">
    <property type="protein sequence ID" value="SED18581.1"/>
    <property type="molecule type" value="Genomic_DNA"/>
</dbReference>
<dbReference type="PROSITE" id="PS51352">
    <property type="entry name" value="THIOREDOXIN_2"/>
    <property type="match status" value="1"/>
</dbReference>
<dbReference type="GO" id="GO:0016491">
    <property type="term" value="F:oxidoreductase activity"/>
    <property type="evidence" value="ECO:0007669"/>
    <property type="project" value="InterPro"/>
</dbReference>
<comment type="caution">
    <text evidence="3">The sequence shown here is derived from an EMBL/GenBank/DDBJ whole genome shotgun (WGS) entry which is preliminary data.</text>
</comment>
<dbReference type="Proteomes" id="UP000181661">
    <property type="component" value="Unassembled WGS sequence"/>
</dbReference>
<dbReference type="CDD" id="cd03012">
    <property type="entry name" value="TlpA_like_DipZ_like"/>
    <property type="match status" value="1"/>
</dbReference>
<keyword evidence="1" id="KW-1133">Transmembrane helix</keyword>
<feature type="transmembrane region" description="Helical" evidence="1">
    <location>
        <begin position="40"/>
        <end position="64"/>
    </location>
</feature>
<dbReference type="InterPro" id="IPR050553">
    <property type="entry name" value="Thioredoxin_ResA/DsbE_sf"/>
</dbReference>
<organism evidence="3 5">
    <name type="scientific">Pseudomonas costantinii</name>
    <dbReference type="NCBI Taxonomy" id="168469"/>
    <lineage>
        <taxon>Bacteria</taxon>
        <taxon>Pseudomonadati</taxon>
        <taxon>Pseudomonadota</taxon>
        <taxon>Gammaproteobacteria</taxon>
        <taxon>Pseudomonadales</taxon>
        <taxon>Pseudomonadaceae</taxon>
        <taxon>Pseudomonas</taxon>
    </lineage>
</organism>
<keyword evidence="6" id="KW-1185">Reference proteome</keyword>
<reference evidence="4 6" key="2">
    <citation type="submission" date="2016-10" db="EMBL/GenBank/DDBJ databases">
        <authorList>
            <person name="Varghese N."/>
            <person name="Submissions S."/>
        </authorList>
    </citation>
    <scope>NUCLEOTIDE SEQUENCE [LARGE SCALE GENOMIC DNA]</scope>
    <source>
        <strain evidence="4 6">BS2773</strain>
    </source>
</reference>
<feature type="transmembrane region" description="Helical" evidence="1">
    <location>
        <begin position="160"/>
        <end position="182"/>
    </location>
</feature>
<name>A0A1S2V5H3_9PSED</name>
<dbReference type="Pfam" id="PF08534">
    <property type="entry name" value="Redoxin"/>
    <property type="match status" value="1"/>
</dbReference>
<proteinExistence type="predicted"/>
<evidence type="ECO:0000313" key="4">
    <source>
        <dbReference type="EMBL" id="SED18581.1"/>
    </source>
</evidence>
<evidence type="ECO:0000313" key="6">
    <source>
        <dbReference type="Proteomes" id="UP000182179"/>
    </source>
</evidence>
<sequence length="586" mass="62067">MWLLVLAYLGGVLTIVSPCILPVLPFVFARTGQPFMRSGLPLLAGMAVTFALVASLAAVGGGWVVQVNQYGRWLALLCVALFGLTLLLPQLSERLTRPLVAAGSRLSQAAGADAKPRPGASFLIGVATGLLWAPCAGPILGLVLTGAALQGASIGTTLLLLAYAAGAATSLALALLVGGKVFGLMKRSLGAGEWLRRGLGALMLVGVAAIALGLDTGVLSRLSTASTGGLEQSLVDRLNAKPEQKGGAMMAGGAMMMAANHSDTLPIEGALPPLDGAVQWLNSPPLTAEGLKGKVVLVDFWTYSCINCLRTLPYVKAWAEKYHDQGLVVIGVHAPEFAFERDVNNVTKAMKDLGITYPVAIDNNYKIWRAFNNQYWPAHYFADAKGQIRYHHFGEGDYAESERVIQQLLREAGAKNVAGGLIEADAKGVQQAPDMNEVQSPETYLGFQRAENFVTTGALGTDTVVNYPVAGNLALNNWTLEGQWNVGGQQAALDQAGGRIVYRFHARDLHLVLGPGADGKPVRFKVTIDGQVPGDAHGTDVAPDGSGTVTEQRLYQLVRQPGAVQDRTFTIEFLDPHVAAYAFTFG</sequence>
<feature type="domain" description="Thioredoxin" evidence="2">
    <location>
        <begin position="259"/>
        <end position="410"/>
    </location>
</feature>
<dbReference type="AlphaFoldDB" id="A0A1S2V5H3"/>
<dbReference type="Gene3D" id="3.40.30.10">
    <property type="entry name" value="Glutaredoxin"/>
    <property type="match status" value="1"/>
</dbReference>
<keyword evidence="1" id="KW-0812">Transmembrane</keyword>
<dbReference type="RefSeq" id="WP_071483290.1">
    <property type="nucleotide sequence ID" value="NZ_FNTS01000002.1"/>
</dbReference>
<evidence type="ECO:0000259" key="2">
    <source>
        <dbReference type="PROSITE" id="PS51352"/>
    </source>
</evidence>
<evidence type="ECO:0000256" key="1">
    <source>
        <dbReference type="SAM" id="Phobius"/>
    </source>
</evidence>
<feature type="transmembrane region" description="Helical" evidence="1">
    <location>
        <begin position="70"/>
        <end position="88"/>
    </location>
</feature>
<feature type="transmembrane region" description="Helical" evidence="1">
    <location>
        <begin position="6"/>
        <end position="28"/>
    </location>
</feature>
<dbReference type="PANTHER" id="PTHR42852">
    <property type="entry name" value="THIOL:DISULFIDE INTERCHANGE PROTEIN DSBE"/>
    <property type="match status" value="1"/>
</dbReference>
<dbReference type="OrthoDB" id="9811352at2"/>
<dbReference type="PANTHER" id="PTHR42852:SF13">
    <property type="entry name" value="PROTEIN DIPZ"/>
    <property type="match status" value="1"/>
</dbReference>
<dbReference type="Gene3D" id="2.60.120.260">
    <property type="entry name" value="Galactose-binding domain-like"/>
    <property type="match status" value="1"/>
</dbReference>
<dbReference type="InterPro" id="IPR013740">
    <property type="entry name" value="Redoxin"/>
</dbReference>
<dbReference type="Pfam" id="PF17991">
    <property type="entry name" value="Thioredoxin_10"/>
    <property type="match status" value="1"/>
</dbReference>
<dbReference type="InterPro" id="IPR036249">
    <property type="entry name" value="Thioredoxin-like_sf"/>
</dbReference>
<evidence type="ECO:0000313" key="5">
    <source>
        <dbReference type="Proteomes" id="UP000181661"/>
    </source>
</evidence>
<dbReference type="SUPFAM" id="SSF52833">
    <property type="entry name" value="Thioredoxin-like"/>
    <property type="match status" value="1"/>
</dbReference>
<reference evidence="3 5" key="1">
    <citation type="submission" date="2016-08" db="EMBL/GenBank/DDBJ databases">
        <title>Draft genome sequence of Pseudomonas costantinii LMG 22119, type strain isolated from cultivated mushroom (Agaricus bisporus) sporophores.</title>
        <authorList>
            <person name="Tambong J.T."/>
        </authorList>
    </citation>
    <scope>NUCLEOTIDE SEQUENCE [LARGE SCALE GENOMIC DNA]</scope>
    <source>
        <strain evidence="3 5">LMG 22119</strain>
    </source>
</reference>
<dbReference type="InterPro" id="IPR013766">
    <property type="entry name" value="Thioredoxin_domain"/>
</dbReference>
<accession>A0A1S2V5H3</accession>
<evidence type="ECO:0000313" key="3">
    <source>
        <dbReference type="EMBL" id="OIN53954.1"/>
    </source>
</evidence>
<dbReference type="InterPro" id="IPR041017">
    <property type="entry name" value="Thioredoxin_10"/>
</dbReference>
<dbReference type="EMBL" id="MDDR01000009">
    <property type="protein sequence ID" value="OIN53954.1"/>
    <property type="molecule type" value="Genomic_DNA"/>
</dbReference>
<keyword evidence="1" id="KW-0472">Membrane</keyword>